<proteinExistence type="predicted"/>
<name>A0ABW3FJE4_9HYPH</name>
<organism evidence="1 2">
    <name type="scientific">Pseudahrensia aquimaris</name>
    <dbReference type="NCBI Taxonomy" id="744461"/>
    <lineage>
        <taxon>Bacteria</taxon>
        <taxon>Pseudomonadati</taxon>
        <taxon>Pseudomonadota</taxon>
        <taxon>Alphaproteobacteria</taxon>
        <taxon>Hyphomicrobiales</taxon>
        <taxon>Ahrensiaceae</taxon>
        <taxon>Pseudahrensia</taxon>
    </lineage>
</organism>
<comment type="caution">
    <text evidence="1">The sequence shown here is derived from an EMBL/GenBank/DDBJ whole genome shotgun (WGS) entry which is preliminary data.</text>
</comment>
<evidence type="ECO:0000313" key="1">
    <source>
        <dbReference type="EMBL" id="MFD0916886.1"/>
    </source>
</evidence>
<gene>
    <name evidence="1" type="ORF">ACFQ14_10755</name>
</gene>
<reference evidence="2" key="1">
    <citation type="journal article" date="2019" name="Int. J. Syst. Evol. Microbiol.">
        <title>The Global Catalogue of Microorganisms (GCM) 10K type strain sequencing project: providing services to taxonomists for standard genome sequencing and annotation.</title>
        <authorList>
            <consortium name="The Broad Institute Genomics Platform"/>
            <consortium name="The Broad Institute Genome Sequencing Center for Infectious Disease"/>
            <person name="Wu L."/>
            <person name="Ma J."/>
        </authorList>
    </citation>
    <scope>NUCLEOTIDE SEQUENCE [LARGE SCALE GENOMIC DNA]</scope>
    <source>
        <strain evidence="2">CCUG 60023</strain>
    </source>
</reference>
<dbReference type="EMBL" id="JBHTJV010000009">
    <property type="protein sequence ID" value="MFD0916886.1"/>
    <property type="molecule type" value="Genomic_DNA"/>
</dbReference>
<sequence>MSANKIRVIIFEESTQWVAQGLEHDICVQAENLDDLYGRFEVAVRLESEEQGGLDRIPSAPKHFHNLWDKKSGGFLPSNNGGGKYDFGMAA</sequence>
<dbReference type="Proteomes" id="UP001597101">
    <property type="component" value="Unassembled WGS sequence"/>
</dbReference>
<dbReference type="RefSeq" id="WP_377212731.1">
    <property type="nucleotide sequence ID" value="NZ_JBHTJV010000009.1"/>
</dbReference>
<evidence type="ECO:0000313" key="2">
    <source>
        <dbReference type="Proteomes" id="UP001597101"/>
    </source>
</evidence>
<accession>A0ABW3FJE4</accession>
<protein>
    <submittedName>
        <fullName evidence="1">Uncharacterized protein</fullName>
    </submittedName>
</protein>
<keyword evidence="2" id="KW-1185">Reference proteome</keyword>